<dbReference type="AlphaFoldDB" id="A0A255XZI5"/>
<dbReference type="Pfam" id="PF15937">
    <property type="entry name" value="PrlF_antitoxin"/>
    <property type="match status" value="1"/>
</dbReference>
<feature type="domain" description="SpoVT-AbrB" evidence="2">
    <location>
        <begin position="5"/>
        <end position="51"/>
    </location>
</feature>
<keyword evidence="4" id="KW-1185">Reference proteome</keyword>
<dbReference type="NCBIfam" id="TIGR01439">
    <property type="entry name" value="lp_hng_hel_AbrB"/>
    <property type="match status" value="1"/>
</dbReference>
<comment type="caution">
    <text evidence="3">The sequence shown here is derived from an EMBL/GenBank/DDBJ whole genome shotgun (WGS) entry which is preliminary data.</text>
</comment>
<sequence length="106" mass="11103">MPNLHEISTLTSKGQVTLPKSIRQALGVDVGSKIAFDLREDGEIVVTRADAAHEDPAIGAFLTVLASDIQNGRNVHPLPAELLAALARGAVEPVDLADEIDGDVAL</sequence>
<proteinExistence type="predicted"/>
<evidence type="ECO:0000313" key="4">
    <source>
        <dbReference type="Proteomes" id="UP000216361"/>
    </source>
</evidence>
<protein>
    <submittedName>
        <fullName evidence="3">AbrB family transcriptional regulator</fullName>
    </submittedName>
</protein>
<keyword evidence="1" id="KW-0238">DNA-binding</keyword>
<dbReference type="OrthoDB" id="9809003at2"/>
<dbReference type="InterPro" id="IPR037914">
    <property type="entry name" value="SpoVT-AbrB_sf"/>
</dbReference>
<dbReference type="PROSITE" id="PS51740">
    <property type="entry name" value="SPOVT_ABRB"/>
    <property type="match status" value="1"/>
</dbReference>
<dbReference type="SMART" id="SM00966">
    <property type="entry name" value="SpoVT_AbrB"/>
    <property type="match status" value="1"/>
</dbReference>
<evidence type="ECO:0000259" key="2">
    <source>
        <dbReference type="PROSITE" id="PS51740"/>
    </source>
</evidence>
<dbReference type="GO" id="GO:0003700">
    <property type="term" value="F:DNA-binding transcription factor activity"/>
    <property type="evidence" value="ECO:0007669"/>
    <property type="project" value="InterPro"/>
</dbReference>
<gene>
    <name evidence="3" type="ORF">CHR90_00395</name>
</gene>
<dbReference type="GO" id="GO:0001558">
    <property type="term" value="P:regulation of cell growth"/>
    <property type="evidence" value="ECO:0007669"/>
    <property type="project" value="InterPro"/>
</dbReference>
<dbReference type="Gene3D" id="2.10.260.10">
    <property type="match status" value="1"/>
</dbReference>
<dbReference type="GO" id="GO:0097351">
    <property type="term" value="F:toxin sequestering activity"/>
    <property type="evidence" value="ECO:0007669"/>
    <property type="project" value="InterPro"/>
</dbReference>
<dbReference type="InterPro" id="IPR031848">
    <property type="entry name" value="PrlF_antitoxin"/>
</dbReference>
<dbReference type="EMBL" id="NOXS01000012">
    <property type="protein sequence ID" value="OYQ22362.1"/>
    <property type="molecule type" value="Genomic_DNA"/>
</dbReference>
<reference evidence="3 4" key="1">
    <citation type="submission" date="2017-07" db="EMBL/GenBank/DDBJ databases">
        <title>Elstera cyanobacteriorum sp. nov., a novel bacterium isolated from cyanobacterial aggregates in a eutrophic lake.</title>
        <authorList>
            <person name="Cai H."/>
        </authorList>
    </citation>
    <scope>NUCLEOTIDE SEQUENCE [LARGE SCALE GENOMIC DNA]</scope>
    <source>
        <strain evidence="3 4">TH019</strain>
    </source>
</reference>
<accession>A0A255XZI5</accession>
<evidence type="ECO:0000256" key="1">
    <source>
        <dbReference type="PROSITE-ProRule" id="PRU01076"/>
    </source>
</evidence>
<dbReference type="GO" id="GO:0003677">
    <property type="term" value="F:DNA binding"/>
    <property type="evidence" value="ECO:0007669"/>
    <property type="project" value="UniProtKB-UniRule"/>
</dbReference>
<name>A0A255XZI5_9PROT</name>
<dbReference type="RefSeq" id="WP_094406594.1">
    <property type="nucleotide sequence ID" value="NZ_BMJZ01000014.1"/>
</dbReference>
<dbReference type="Proteomes" id="UP000216361">
    <property type="component" value="Unassembled WGS sequence"/>
</dbReference>
<dbReference type="InterPro" id="IPR007159">
    <property type="entry name" value="SpoVT-AbrB_dom"/>
</dbReference>
<organism evidence="3 4">
    <name type="scientific">Elstera cyanobacteriorum</name>
    <dbReference type="NCBI Taxonomy" id="2022747"/>
    <lineage>
        <taxon>Bacteria</taxon>
        <taxon>Pseudomonadati</taxon>
        <taxon>Pseudomonadota</taxon>
        <taxon>Alphaproteobacteria</taxon>
        <taxon>Rhodospirillales</taxon>
        <taxon>Rhodospirillaceae</taxon>
        <taxon>Elstera</taxon>
    </lineage>
</organism>
<dbReference type="SUPFAM" id="SSF89447">
    <property type="entry name" value="AbrB/MazE/MraZ-like"/>
    <property type="match status" value="1"/>
</dbReference>
<evidence type="ECO:0000313" key="3">
    <source>
        <dbReference type="EMBL" id="OYQ22362.1"/>
    </source>
</evidence>